<evidence type="ECO:0000313" key="1">
    <source>
        <dbReference type="EMBL" id="KAJ2771834.1"/>
    </source>
</evidence>
<gene>
    <name evidence="1" type="ORF">IWQ57_002031</name>
</gene>
<proteinExistence type="predicted"/>
<dbReference type="EMBL" id="JANBUJ010000470">
    <property type="protein sequence ID" value="KAJ2771834.1"/>
    <property type="molecule type" value="Genomic_DNA"/>
</dbReference>
<comment type="caution">
    <text evidence="1">The sequence shown here is derived from an EMBL/GenBank/DDBJ whole genome shotgun (WGS) entry which is preliminary data.</text>
</comment>
<name>A0ACC1K1N1_9FUNG</name>
<dbReference type="Proteomes" id="UP001140234">
    <property type="component" value="Unassembled WGS sequence"/>
</dbReference>
<organism evidence="1 2">
    <name type="scientific">Coemansia nantahalensis</name>
    <dbReference type="NCBI Taxonomy" id="2789366"/>
    <lineage>
        <taxon>Eukaryota</taxon>
        <taxon>Fungi</taxon>
        <taxon>Fungi incertae sedis</taxon>
        <taxon>Zoopagomycota</taxon>
        <taxon>Kickxellomycotina</taxon>
        <taxon>Kickxellomycetes</taxon>
        <taxon>Kickxellales</taxon>
        <taxon>Kickxellaceae</taxon>
        <taxon>Coemansia</taxon>
    </lineage>
</organism>
<sequence>MARSEEQSPSHSSLSDSHLERASRQRRVVAAAATPVDAAGIRVLVVPVGRVRASKAAEWTNAIAQFSQLPLADVLGHAGDAVLAGYADGLDTGGSVRFAFTSAAGGEHEHLEGLQTYRQVLGVIGVVDCVLSDDVGAAYNEFLHVISRHTTAVAYRCLAFDLRADQQDDVPGVTVVPSTGRLLFYLQTLLCDFAATMLGALGLMAQSIEDRADLQSSTSSSPDAAHFGSPREAAPPAASIEHAAEFSEPGSPRSPGARFGGEMDRDSFAPHLRQDPGSPLAALSPPLPPPAGTPKDAKLVRNRGNSASNGRLKKLQGDLYLMSGRLTEALAAYTTGMEASAAFHDYLWQAVATEGYCAALLLLCERGSERRLAHAFVVAAPRGAETRASDATPEGLGGLLREVAGLFGQVPALFEKCHTLAPLLHVEACVRAALVLRASREALLGDCDPEAALGSLLHQQNLLHPHPAPVCAVLDVVAQACGAPLRAEISRGLQRGWPGGLAALADQLELLLGVCAIYGRIGYPRKAAFFLRQFLLTSVPVLLRATDRRPAVPESPVMRSSAAGGESALPDGAAAFGAVLSAAAAATQLPGRTTSSGYLRPLPVPRKAARAGGGGSNMSQAIITCLDALAASLARSGWLHLQADGLRGCLALAEALPSPPHAIAFAFRLVRCLGQLADTAPEPQRRALVEELHTVRGYILHTIGSMRHGSAQRPPPASPQPADEPADACVGGRDAAVVGGALDSLLEGVQLCMVLDGSQPVQTDAPASAAAPSLFLYTPGAQTQGDRPLLLAAGERARFVATLRNPLPFALPLSDVALLAAVGSDSGSVTVVPTSCTVPAGGRGQVLLEAVPDAAGRLRVAGVRMRVFQDLQIECTLADENALSAAKRPKERQLHQRLEAERAALLGATATHAPAPSAAQLSPPNAGYALVATVAPPLPHLALAGSTMASEESLALHEGESRTVTLTLVNSSAGVGVDRIEVLFEPPPALMGDQLRNGVDDVVQAALSYRAESARVGPMGTLPLHIRVDGLPGLAGATVVVRYGSSAAAAAGWQRELRVPLHVSVSRLVVAPVRATRYLPLPPYIARAFAGTSAATDGLAAAARDVVAASDRPPEDLYCLAEIDVANAGAAGLRLDVEVDLSHGVSAAPVLRTQHVHVPAGGDTARLAVPLPRVSLSGAALSAPIPGVEADGGPDDSLRYPWRTPLAEPDGAATEKWAPGSAGRGRARQFVVSHTGGPRELAEARAVFWHRRALADRVRIRWTCEQSQRCGYVDPRPLLALDTCSLAVVRPGDVQATLLVDGAPVLRASQHVLQARCAAQKPTEIVFALTNTTTADL</sequence>
<accession>A0ACC1K1N1</accession>
<feature type="non-terminal residue" evidence="1">
    <location>
        <position position="1337"/>
    </location>
</feature>
<keyword evidence="2" id="KW-1185">Reference proteome</keyword>
<protein>
    <submittedName>
        <fullName evidence="1">Uncharacterized protein</fullName>
    </submittedName>
</protein>
<evidence type="ECO:0000313" key="2">
    <source>
        <dbReference type="Proteomes" id="UP001140234"/>
    </source>
</evidence>
<reference evidence="1" key="1">
    <citation type="submission" date="2022-07" db="EMBL/GenBank/DDBJ databases">
        <title>Phylogenomic reconstructions and comparative analyses of Kickxellomycotina fungi.</title>
        <authorList>
            <person name="Reynolds N.K."/>
            <person name="Stajich J.E."/>
            <person name="Barry K."/>
            <person name="Grigoriev I.V."/>
            <person name="Crous P."/>
            <person name="Smith M.E."/>
        </authorList>
    </citation>
    <scope>NUCLEOTIDE SEQUENCE</scope>
    <source>
        <strain evidence="1">CBS 109366</strain>
    </source>
</reference>